<dbReference type="PANTHER" id="PTHR48475:SF2">
    <property type="entry name" value="RIBONUCLEASE H"/>
    <property type="match status" value="1"/>
</dbReference>
<protein>
    <submittedName>
        <fullName evidence="1">Uncharacterized protein</fullName>
    </submittedName>
</protein>
<dbReference type="PANTHER" id="PTHR48475">
    <property type="entry name" value="RIBONUCLEASE H"/>
    <property type="match status" value="1"/>
</dbReference>
<comment type="caution">
    <text evidence="1">The sequence shown here is derived from an EMBL/GenBank/DDBJ whole genome shotgun (WGS) entry which is preliminary data.</text>
</comment>
<evidence type="ECO:0000313" key="1">
    <source>
        <dbReference type="EMBL" id="KAL0304721.1"/>
    </source>
</evidence>
<accession>A0AAW2KFJ5</accession>
<reference evidence="1" key="1">
    <citation type="submission" date="2020-06" db="EMBL/GenBank/DDBJ databases">
        <authorList>
            <person name="Li T."/>
            <person name="Hu X."/>
            <person name="Zhang T."/>
            <person name="Song X."/>
            <person name="Zhang H."/>
            <person name="Dai N."/>
            <person name="Sheng W."/>
            <person name="Hou X."/>
            <person name="Wei L."/>
        </authorList>
    </citation>
    <scope>NUCLEOTIDE SEQUENCE</scope>
    <source>
        <strain evidence="1">G01</strain>
        <tissue evidence="1">Leaf</tissue>
    </source>
</reference>
<dbReference type="EMBL" id="JACGWK010000190">
    <property type="protein sequence ID" value="KAL0304721.1"/>
    <property type="molecule type" value="Genomic_DNA"/>
</dbReference>
<reference evidence="1" key="2">
    <citation type="journal article" date="2024" name="Plant">
        <title>Genomic evolution and insights into agronomic trait innovations of Sesamum species.</title>
        <authorList>
            <person name="Miao H."/>
            <person name="Wang L."/>
            <person name="Qu L."/>
            <person name="Liu H."/>
            <person name="Sun Y."/>
            <person name="Le M."/>
            <person name="Wang Q."/>
            <person name="Wei S."/>
            <person name="Zheng Y."/>
            <person name="Lin W."/>
            <person name="Duan Y."/>
            <person name="Cao H."/>
            <person name="Xiong S."/>
            <person name="Wang X."/>
            <person name="Wei L."/>
            <person name="Li C."/>
            <person name="Ma Q."/>
            <person name="Ju M."/>
            <person name="Zhao R."/>
            <person name="Li G."/>
            <person name="Mu C."/>
            <person name="Tian Q."/>
            <person name="Mei H."/>
            <person name="Zhang T."/>
            <person name="Gao T."/>
            <person name="Zhang H."/>
        </authorList>
    </citation>
    <scope>NUCLEOTIDE SEQUENCE</scope>
    <source>
        <strain evidence="1">G01</strain>
    </source>
</reference>
<name>A0AAW2KFJ5_9LAMI</name>
<dbReference type="AlphaFoldDB" id="A0AAW2KFJ5"/>
<organism evidence="1">
    <name type="scientific">Sesamum angustifolium</name>
    <dbReference type="NCBI Taxonomy" id="2727405"/>
    <lineage>
        <taxon>Eukaryota</taxon>
        <taxon>Viridiplantae</taxon>
        <taxon>Streptophyta</taxon>
        <taxon>Embryophyta</taxon>
        <taxon>Tracheophyta</taxon>
        <taxon>Spermatophyta</taxon>
        <taxon>Magnoliopsida</taxon>
        <taxon>eudicotyledons</taxon>
        <taxon>Gunneridae</taxon>
        <taxon>Pentapetalae</taxon>
        <taxon>asterids</taxon>
        <taxon>lamiids</taxon>
        <taxon>Lamiales</taxon>
        <taxon>Pedaliaceae</taxon>
        <taxon>Sesamum</taxon>
    </lineage>
</organism>
<gene>
    <name evidence="1" type="ORF">Sangu_3068500</name>
</gene>
<sequence length="130" mass="15574">MEPKDRGLKSYLVKKQPESQYNLVGNEQARKFDLMRMEEIRDRAYAKILHYKGLMMKSYNNRVKPRNFQVGDLVLKKVEVSKHVGKLDPSWEGPYKVIEAKRKGTYRLQDMESNELRRPWNVHNLRKFYA</sequence>
<proteinExistence type="predicted"/>